<keyword evidence="2" id="KW-1185">Reference proteome</keyword>
<dbReference type="AlphaFoldDB" id="A0A1I7X326"/>
<name>A0A1I7X326_HETBA</name>
<protein>
    <submittedName>
        <fullName evidence="3">Uncharacterized protein</fullName>
    </submittedName>
</protein>
<feature type="compositionally biased region" description="Polar residues" evidence="1">
    <location>
        <begin position="15"/>
        <end position="33"/>
    </location>
</feature>
<accession>A0A1I7X326</accession>
<feature type="compositionally biased region" description="Basic residues" evidence="1">
    <location>
        <begin position="42"/>
        <end position="52"/>
    </location>
</feature>
<dbReference type="Proteomes" id="UP000095283">
    <property type="component" value="Unplaced"/>
</dbReference>
<evidence type="ECO:0000313" key="2">
    <source>
        <dbReference type="Proteomes" id="UP000095283"/>
    </source>
</evidence>
<reference evidence="3" key="1">
    <citation type="submission" date="2016-11" db="UniProtKB">
        <authorList>
            <consortium name="WormBaseParasite"/>
        </authorList>
    </citation>
    <scope>IDENTIFICATION</scope>
</reference>
<dbReference type="WBParaSite" id="Hba_11789">
    <property type="protein sequence ID" value="Hba_11789"/>
    <property type="gene ID" value="Hba_11789"/>
</dbReference>
<feature type="region of interest" description="Disordered" evidence="1">
    <location>
        <begin position="15"/>
        <end position="52"/>
    </location>
</feature>
<evidence type="ECO:0000256" key="1">
    <source>
        <dbReference type="SAM" id="MobiDB-lite"/>
    </source>
</evidence>
<sequence>MSDWKILSLKRKNVNSTPNQITSTPSQRLNSSPVEVEDSNHKFKYNRRIATQ</sequence>
<evidence type="ECO:0000313" key="3">
    <source>
        <dbReference type="WBParaSite" id="Hba_11789"/>
    </source>
</evidence>
<proteinExistence type="predicted"/>
<organism evidence="2 3">
    <name type="scientific">Heterorhabditis bacteriophora</name>
    <name type="common">Entomopathogenic nematode worm</name>
    <dbReference type="NCBI Taxonomy" id="37862"/>
    <lineage>
        <taxon>Eukaryota</taxon>
        <taxon>Metazoa</taxon>
        <taxon>Ecdysozoa</taxon>
        <taxon>Nematoda</taxon>
        <taxon>Chromadorea</taxon>
        <taxon>Rhabditida</taxon>
        <taxon>Rhabditina</taxon>
        <taxon>Rhabditomorpha</taxon>
        <taxon>Strongyloidea</taxon>
        <taxon>Heterorhabditidae</taxon>
        <taxon>Heterorhabditis</taxon>
    </lineage>
</organism>